<dbReference type="Gene3D" id="3.40.50.2000">
    <property type="entry name" value="Glycogen Phosphorylase B"/>
    <property type="match status" value="2"/>
</dbReference>
<dbReference type="EMBL" id="FMYW01000001">
    <property type="protein sequence ID" value="SDB96685.1"/>
    <property type="molecule type" value="Genomic_DNA"/>
</dbReference>
<dbReference type="Proteomes" id="UP000198943">
    <property type="component" value="Unassembled WGS sequence"/>
</dbReference>
<dbReference type="OrthoDB" id="9768685at2"/>
<evidence type="ECO:0000313" key="2">
    <source>
        <dbReference type="EMBL" id="SDB96685.1"/>
    </source>
</evidence>
<keyword evidence="2" id="KW-0808">Transferase</keyword>
<evidence type="ECO:0000313" key="3">
    <source>
        <dbReference type="Proteomes" id="UP000198943"/>
    </source>
</evidence>
<reference evidence="3" key="1">
    <citation type="submission" date="2016-10" db="EMBL/GenBank/DDBJ databases">
        <authorList>
            <person name="Varghese N."/>
            <person name="Submissions S."/>
        </authorList>
    </citation>
    <scope>NUCLEOTIDE SEQUENCE [LARGE SCALE GENOMIC DNA]</scope>
    <source>
        <strain evidence="3">DSM 11005</strain>
    </source>
</reference>
<sequence length="398" mass="45502">MRVLMINVCCGIKSTGRLCTDLANALIKQGHEVKIAYARGIVLREFQHLSVKIGSSYDVYKQALLARVLDNEGFGNNNATNSFIEWIKSFKPDIIHLHNIHGYYINCESLFTFLKEYKKPVIWTLHDCWSFTGHCTYFDFVNCNRWLTGCFKCPQKKEYPVSIVFDRSRINYIKKKEAFSNLDSLTLITPSYWLAKYVSQSFLRDYPVEVIPNGINTEIFRPTKNNIKEKLGIVNKTMLLGVASIWNKRKGLNVFLDLSKILNENYAIVLIGLTKKQILNLPKGIYGIEFTNGIQELAGYYSAADFFLNPTFEDNYPTTNLEAIACGTPVITFNTGGSVESAALYGFVTKDKTADAIYELLIKKELPHHKPDRKLLDISTCVEKYIKVYNNINKKHVF</sequence>
<gene>
    <name evidence="2" type="ORF">SAMN04487864_101182</name>
</gene>
<proteinExistence type="predicted"/>
<dbReference type="Pfam" id="PF13692">
    <property type="entry name" value="Glyco_trans_1_4"/>
    <property type="match status" value="1"/>
</dbReference>
<dbReference type="AlphaFoldDB" id="A0A1G6HS32"/>
<protein>
    <submittedName>
        <fullName evidence="2">Glycosyltransferase involved in cell wall bisynthesis</fullName>
    </submittedName>
</protein>
<dbReference type="RefSeq" id="WP_093728954.1">
    <property type="nucleotide sequence ID" value="NZ_FMYW01000001.1"/>
</dbReference>
<name>A0A1G6HS32_9FIRM</name>
<dbReference type="SUPFAM" id="SSF53756">
    <property type="entry name" value="UDP-Glycosyltransferase/glycogen phosphorylase"/>
    <property type="match status" value="1"/>
</dbReference>
<keyword evidence="3" id="KW-1185">Reference proteome</keyword>
<dbReference type="PANTHER" id="PTHR12526">
    <property type="entry name" value="GLYCOSYLTRANSFERASE"/>
    <property type="match status" value="1"/>
</dbReference>
<dbReference type="Pfam" id="PF13439">
    <property type="entry name" value="Glyco_transf_4"/>
    <property type="match status" value="1"/>
</dbReference>
<feature type="domain" description="Glycosyltransferase subfamily 4-like N-terminal" evidence="1">
    <location>
        <begin position="16"/>
        <end position="218"/>
    </location>
</feature>
<evidence type="ECO:0000259" key="1">
    <source>
        <dbReference type="Pfam" id="PF13439"/>
    </source>
</evidence>
<dbReference type="GO" id="GO:0016740">
    <property type="term" value="F:transferase activity"/>
    <property type="evidence" value="ECO:0007669"/>
    <property type="project" value="UniProtKB-KW"/>
</dbReference>
<dbReference type="PANTHER" id="PTHR12526:SF637">
    <property type="entry name" value="GLYCOSYLTRANSFERASE EPSF-RELATED"/>
    <property type="match status" value="1"/>
</dbReference>
<organism evidence="2 3">
    <name type="scientific">Succiniclasticum ruminis</name>
    <dbReference type="NCBI Taxonomy" id="40841"/>
    <lineage>
        <taxon>Bacteria</taxon>
        <taxon>Bacillati</taxon>
        <taxon>Bacillota</taxon>
        <taxon>Negativicutes</taxon>
        <taxon>Acidaminococcales</taxon>
        <taxon>Acidaminococcaceae</taxon>
        <taxon>Succiniclasticum</taxon>
    </lineage>
</organism>
<accession>A0A1G6HS32</accession>
<dbReference type="InterPro" id="IPR028098">
    <property type="entry name" value="Glyco_trans_4-like_N"/>
</dbReference>